<proteinExistence type="predicted"/>
<evidence type="ECO:0000313" key="3">
    <source>
        <dbReference type="Proteomes" id="UP001159363"/>
    </source>
</evidence>
<evidence type="ECO:0000313" key="2">
    <source>
        <dbReference type="EMBL" id="KAJ8880700.1"/>
    </source>
</evidence>
<feature type="compositionally biased region" description="Basic and acidic residues" evidence="1">
    <location>
        <begin position="1"/>
        <end position="12"/>
    </location>
</feature>
<accession>A0ABQ9H8T8</accession>
<organism evidence="2 3">
    <name type="scientific">Dryococelus australis</name>
    <dbReference type="NCBI Taxonomy" id="614101"/>
    <lineage>
        <taxon>Eukaryota</taxon>
        <taxon>Metazoa</taxon>
        <taxon>Ecdysozoa</taxon>
        <taxon>Arthropoda</taxon>
        <taxon>Hexapoda</taxon>
        <taxon>Insecta</taxon>
        <taxon>Pterygota</taxon>
        <taxon>Neoptera</taxon>
        <taxon>Polyneoptera</taxon>
        <taxon>Phasmatodea</taxon>
        <taxon>Verophasmatodea</taxon>
        <taxon>Anareolatae</taxon>
        <taxon>Phasmatidae</taxon>
        <taxon>Eurycanthinae</taxon>
        <taxon>Dryococelus</taxon>
    </lineage>
</organism>
<name>A0ABQ9H8T8_9NEOP</name>
<feature type="compositionally biased region" description="Low complexity" evidence="1">
    <location>
        <begin position="15"/>
        <end position="25"/>
    </location>
</feature>
<evidence type="ECO:0000256" key="1">
    <source>
        <dbReference type="SAM" id="MobiDB-lite"/>
    </source>
</evidence>
<protein>
    <submittedName>
        <fullName evidence="2">Uncharacterized protein</fullName>
    </submittedName>
</protein>
<comment type="caution">
    <text evidence="2">The sequence shown here is derived from an EMBL/GenBank/DDBJ whole genome shotgun (WGS) entry which is preliminary data.</text>
</comment>
<sequence length="67" mass="7235">MEEYGWLDKRPPEASSTSSQLPTCSSSSVIWSNTQFGIIGPYFSEDGGPTVTVTSDRFVAMIGAKTQ</sequence>
<gene>
    <name evidence="2" type="ORF">PR048_017170</name>
</gene>
<reference evidence="2 3" key="1">
    <citation type="submission" date="2023-02" db="EMBL/GenBank/DDBJ databases">
        <title>LHISI_Scaffold_Assembly.</title>
        <authorList>
            <person name="Stuart O.P."/>
            <person name="Cleave R."/>
            <person name="Magrath M.J.L."/>
            <person name="Mikheyev A.S."/>
        </authorList>
    </citation>
    <scope>NUCLEOTIDE SEQUENCE [LARGE SCALE GENOMIC DNA]</scope>
    <source>
        <strain evidence="2">Daus_M_001</strain>
        <tissue evidence="2">Leg muscle</tissue>
    </source>
</reference>
<feature type="region of interest" description="Disordered" evidence="1">
    <location>
        <begin position="1"/>
        <end position="25"/>
    </location>
</feature>
<dbReference type="Proteomes" id="UP001159363">
    <property type="component" value="Chromosome 5"/>
</dbReference>
<dbReference type="EMBL" id="JARBHB010000006">
    <property type="protein sequence ID" value="KAJ8880700.1"/>
    <property type="molecule type" value="Genomic_DNA"/>
</dbReference>
<keyword evidence="3" id="KW-1185">Reference proteome</keyword>